<accession>A0A9J6CQY7</accession>
<evidence type="ECO:0000256" key="3">
    <source>
        <dbReference type="ARBA" id="ARBA00005988"/>
    </source>
</evidence>
<evidence type="ECO:0000256" key="4">
    <source>
        <dbReference type="ARBA" id="ARBA00022525"/>
    </source>
</evidence>
<evidence type="ECO:0000256" key="1">
    <source>
        <dbReference type="ARBA" id="ARBA00001947"/>
    </source>
</evidence>
<keyword evidence="6" id="KW-0645">Protease</keyword>
<proteinExistence type="inferred from homology"/>
<sequence length="406" mass="46530">MEGKARYDNYRLIRVALKTDEHVKLFQELEAESDSYTFYGHARCVGQNLTIMVAAHKLYELDDLIERYKIECTVLETNIQRLIDEEEATIKPKDTPASEFDWDHYFHLETIFAWLDKQIAENDFVETLHLGLTYEGLPIRGLKISKQKGNTGIFIDACIHAREWIAPAVATYLIDQLIHSKDLAVVDLATNFDWYFVPVLNADGYKYTFEKDRLWRKNTKPYGRSRGCDLNRNFDVDFGGIGASMDKASYDFCGSHAFSEPEAAAIKKFFDDNAVKCNIKTYYTLHSFSQLYMSPFGWTKEPVKNYDDLKKIGEKAIEAIKNTHGKIYKTGSAIETIYPSSGSSRDYVYTNYDVPIVFTIELRGPPDTPALFVLPAAEIKPTCEEILNSFIAALNEARNLGYYKRE</sequence>
<feature type="active site" description="Proton donor/acceptor" evidence="15">
    <location>
        <position position="361"/>
    </location>
</feature>
<dbReference type="FunFam" id="3.40.630.10:FF:000040">
    <property type="entry name" value="zinc carboxypeptidase"/>
    <property type="match status" value="1"/>
</dbReference>
<evidence type="ECO:0000256" key="6">
    <source>
        <dbReference type="ARBA" id="ARBA00022670"/>
    </source>
</evidence>
<evidence type="ECO:0000259" key="16">
    <source>
        <dbReference type="PROSITE" id="PS52035"/>
    </source>
</evidence>
<evidence type="ECO:0000256" key="13">
    <source>
        <dbReference type="ARBA" id="ARBA00057299"/>
    </source>
</evidence>
<evidence type="ECO:0000256" key="12">
    <source>
        <dbReference type="ARBA" id="ARBA00023157"/>
    </source>
</evidence>
<dbReference type="Gene3D" id="3.40.630.10">
    <property type="entry name" value="Zn peptidases"/>
    <property type="match status" value="1"/>
</dbReference>
<evidence type="ECO:0000256" key="5">
    <source>
        <dbReference type="ARBA" id="ARBA00022645"/>
    </source>
</evidence>
<dbReference type="GO" id="GO:0005615">
    <property type="term" value="C:extracellular space"/>
    <property type="evidence" value="ECO:0007669"/>
    <property type="project" value="TreeGrafter"/>
</dbReference>
<keyword evidence="9" id="KW-0378">Hydrolase</keyword>
<dbReference type="GO" id="GO:0004181">
    <property type="term" value="F:metallocarboxypeptidase activity"/>
    <property type="evidence" value="ECO:0007669"/>
    <property type="project" value="InterPro"/>
</dbReference>
<evidence type="ECO:0000256" key="7">
    <source>
        <dbReference type="ARBA" id="ARBA00022723"/>
    </source>
</evidence>
<dbReference type="PRINTS" id="PR00765">
    <property type="entry name" value="CRBOXYPTASEA"/>
</dbReference>
<dbReference type="GO" id="GO:0006508">
    <property type="term" value="P:proteolysis"/>
    <property type="evidence" value="ECO:0007669"/>
    <property type="project" value="UniProtKB-KW"/>
</dbReference>
<keyword evidence="18" id="KW-1185">Reference proteome</keyword>
<dbReference type="EMBL" id="JADBJN010000001">
    <property type="protein sequence ID" value="KAG5684030.1"/>
    <property type="molecule type" value="Genomic_DNA"/>
</dbReference>
<comment type="cofactor">
    <cofactor evidence="1">
        <name>Zn(2+)</name>
        <dbReference type="ChEBI" id="CHEBI:29105"/>
    </cofactor>
</comment>
<dbReference type="GO" id="GO:0008270">
    <property type="term" value="F:zinc ion binding"/>
    <property type="evidence" value="ECO:0007669"/>
    <property type="project" value="InterPro"/>
</dbReference>
<dbReference type="SUPFAM" id="SSF53187">
    <property type="entry name" value="Zn-dependent exopeptidases"/>
    <property type="match status" value="1"/>
</dbReference>
<dbReference type="AlphaFoldDB" id="A0A9J6CQY7"/>
<keyword evidence="5" id="KW-0121">Carboxypeptidase</keyword>
<dbReference type="Gene3D" id="3.30.70.340">
    <property type="entry name" value="Metallocarboxypeptidase-like"/>
    <property type="match status" value="1"/>
</dbReference>
<keyword evidence="8" id="KW-0732">Signal</keyword>
<evidence type="ECO:0000256" key="14">
    <source>
        <dbReference type="ARBA" id="ARBA00069039"/>
    </source>
</evidence>
<gene>
    <name evidence="17" type="ORF">PVAND_013283</name>
</gene>
<dbReference type="Pfam" id="PF02244">
    <property type="entry name" value="Propep_M14"/>
    <property type="match status" value="1"/>
</dbReference>
<keyword evidence="4" id="KW-0964">Secreted</keyword>
<feature type="domain" description="Peptidase M14" evidence="16">
    <location>
        <begin position="104"/>
        <end position="397"/>
    </location>
</feature>
<comment type="subcellular location">
    <subcellularLocation>
        <location evidence="2">Secreted</location>
    </subcellularLocation>
</comment>
<dbReference type="PANTHER" id="PTHR11705">
    <property type="entry name" value="PROTEASE FAMILY M14 CARBOXYPEPTIDASE A,B"/>
    <property type="match status" value="1"/>
</dbReference>
<keyword evidence="11" id="KW-0482">Metalloprotease</keyword>
<keyword evidence="10" id="KW-0862">Zinc</keyword>
<comment type="similarity">
    <text evidence="3 15">Belongs to the peptidase M14 family.</text>
</comment>
<evidence type="ECO:0000256" key="9">
    <source>
        <dbReference type="ARBA" id="ARBA00022801"/>
    </source>
</evidence>
<reference evidence="17" key="1">
    <citation type="submission" date="2021-03" db="EMBL/GenBank/DDBJ databases">
        <title>Chromosome level genome of the anhydrobiotic midge Polypedilum vanderplanki.</title>
        <authorList>
            <person name="Yoshida Y."/>
            <person name="Kikawada T."/>
            <person name="Gusev O."/>
        </authorList>
    </citation>
    <scope>NUCLEOTIDE SEQUENCE</scope>
    <source>
        <strain evidence="17">NIAS01</strain>
        <tissue evidence="17">Whole body or cell culture</tissue>
    </source>
</reference>
<dbReference type="PROSITE" id="PS52035">
    <property type="entry name" value="PEPTIDASE_M14"/>
    <property type="match status" value="1"/>
</dbReference>
<keyword evidence="7" id="KW-0479">Metal-binding</keyword>
<dbReference type="FunFam" id="3.30.70.340:FF:000002">
    <property type="entry name" value="Carboxypeptidase A"/>
    <property type="match status" value="1"/>
</dbReference>
<dbReference type="SMART" id="SM00631">
    <property type="entry name" value="Zn_pept"/>
    <property type="match status" value="1"/>
</dbReference>
<evidence type="ECO:0000256" key="2">
    <source>
        <dbReference type="ARBA" id="ARBA00004613"/>
    </source>
</evidence>
<dbReference type="OrthoDB" id="3626597at2759"/>
<evidence type="ECO:0000313" key="18">
    <source>
        <dbReference type="Proteomes" id="UP001107558"/>
    </source>
</evidence>
<dbReference type="Proteomes" id="UP001107558">
    <property type="component" value="Chromosome 1"/>
</dbReference>
<dbReference type="InterPro" id="IPR000834">
    <property type="entry name" value="Peptidase_M14"/>
</dbReference>
<comment type="caution">
    <text evidence="17">The sequence shown here is derived from an EMBL/GenBank/DDBJ whole genome shotgun (WGS) entry which is preliminary data.</text>
</comment>
<name>A0A9J6CQY7_POLVA</name>
<dbReference type="InterPro" id="IPR036990">
    <property type="entry name" value="M14A-like_propep"/>
</dbReference>
<evidence type="ECO:0000313" key="17">
    <source>
        <dbReference type="EMBL" id="KAG5684030.1"/>
    </source>
</evidence>
<keyword evidence="12" id="KW-1015">Disulfide bond</keyword>
<dbReference type="SUPFAM" id="SSF54897">
    <property type="entry name" value="Protease propeptides/inhibitors"/>
    <property type="match status" value="1"/>
</dbReference>
<evidence type="ECO:0000256" key="11">
    <source>
        <dbReference type="ARBA" id="ARBA00023049"/>
    </source>
</evidence>
<dbReference type="InterPro" id="IPR003146">
    <property type="entry name" value="M14A_act_pep"/>
</dbReference>
<evidence type="ECO:0000256" key="8">
    <source>
        <dbReference type="ARBA" id="ARBA00022729"/>
    </source>
</evidence>
<dbReference type="PANTHER" id="PTHR11705:SF60">
    <property type="entry name" value="FI16720P1"/>
    <property type="match status" value="1"/>
</dbReference>
<protein>
    <recommendedName>
        <fullName evidence="14">Zinc carboxypeptidase A 1</fullName>
    </recommendedName>
</protein>
<evidence type="ECO:0000256" key="10">
    <source>
        <dbReference type="ARBA" id="ARBA00022833"/>
    </source>
</evidence>
<dbReference type="Pfam" id="PF00246">
    <property type="entry name" value="Peptidase_M14"/>
    <property type="match status" value="1"/>
</dbReference>
<evidence type="ECO:0000256" key="15">
    <source>
        <dbReference type="PROSITE-ProRule" id="PRU01379"/>
    </source>
</evidence>
<organism evidence="17 18">
    <name type="scientific">Polypedilum vanderplanki</name>
    <name type="common">Sleeping chironomid midge</name>
    <dbReference type="NCBI Taxonomy" id="319348"/>
    <lineage>
        <taxon>Eukaryota</taxon>
        <taxon>Metazoa</taxon>
        <taxon>Ecdysozoa</taxon>
        <taxon>Arthropoda</taxon>
        <taxon>Hexapoda</taxon>
        <taxon>Insecta</taxon>
        <taxon>Pterygota</taxon>
        <taxon>Neoptera</taxon>
        <taxon>Endopterygota</taxon>
        <taxon>Diptera</taxon>
        <taxon>Nematocera</taxon>
        <taxon>Chironomoidea</taxon>
        <taxon>Chironomidae</taxon>
        <taxon>Chironominae</taxon>
        <taxon>Polypedilum</taxon>
        <taxon>Polypedilum</taxon>
    </lineage>
</organism>
<comment type="function">
    <text evidence="13">Involved in the digestion of the blood meal.</text>
</comment>